<dbReference type="EMBL" id="JACDUU010000001">
    <property type="protein sequence ID" value="MBA2870221.1"/>
    <property type="molecule type" value="Genomic_DNA"/>
</dbReference>
<feature type="region of interest" description="Disordered" evidence="1">
    <location>
        <begin position="1"/>
        <end position="30"/>
    </location>
</feature>
<comment type="caution">
    <text evidence="2">The sequence shown here is derived from an EMBL/GenBank/DDBJ whole genome shotgun (WGS) entry which is preliminary data.</text>
</comment>
<name>A0A7W0BVG8_9BACL</name>
<keyword evidence="3" id="KW-1185">Reference proteome</keyword>
<feature type="compositionally biased region" description="Basic residues" evidence="1">
    <location>
        <begin position="1"/>
        <end position="17"/>
    </location>
</feature>
<dbReference type="AlphaFoldDB" id="A0A7W0BVG8"/>
<gene>
    <name evidence="2" type="ORF">HNQ85_000479</name>
</gene>
<organism evidence="2 3">
    <name type="scientific">[Anoxybacillus] calidus</name>
    <dbReference type="NCBI Taxonomy" id="575178"/>
    <lineage>
        <taxon>Bacteria</taxon>
        <taxon>Bacillati</taxon>
        <taxon>Bacillota</taxon>
        <taxon>Bacilli</taxon>
        <taxon>Bacillales</taxon>
        <taxon>Anoxybacillaceae</taxon>
        <taxon>Paranoxybacillus</taxon>
    </lineage>
</organism>
<protein>
    <submittedName>
        <fullName evidence="2">Uncharacterized protein</fullName>
    </submittedName>
</protein>
<accession>A0A7W0BVG8</accession>
<sequence>MGRGVHFNHKRKGHKQEKPKYGTNVPPKNTERVEFAIEPAASEENRPVSINVEKDL</sequence>
<proteinExistence type="predicted"/>
<reference evidence="2 3" key="1">
    <citation type="submission" date="2020-07" db="EMBL/GenBank/DDBJ databases">
        <title>Genomic Encyclopedia of Type Strains, Phase IV (KMG-IV): sequencing the most valuable type-strain genomes for metagenomic binning, comparative biology and taxonomic classification.</title>
        <authorList>
            <person name="Goeker M."/>
        </authorList>
    </citation>
    <scope>NUCLEOTIDE SEQUENCE [LARGE SCALE GENOMIC DNA]</scope>
    <source>
        <strain evidence="2 3">DSM 25220</strain>
    </source>
</reference>
<evidence type="ECO:0000313" key="3">
    <source>
        <dbReference type="Proteomes" id="UP000580891"/>
    </source>
</evidence>
<evidence type="ECO:0000313" key="2">
    <source>
        <dbReference type="EMBL" id="MBA2870221.1"/>
    </source>
</evidence>
<evidence type="ECO:0000256" key="1">
    <source>
        <dbReference type="SAM" id="MobiDB-lite"/>
    </source>
</evidence>
<dbReference type="Proteomes" id="UP000580891">
    <property type="component" value="Unassembled WGS sequence"/>
</dbReference>
<dbReference type="RefSeq" id="WP_181535848.1">
    <property type="nucleotide sequence ID" value="NZ_JACDUU010000001.1"/>
</dbReference>